<protein>
    <recommendedName>
        <fullName evidence="2">UDENN domain-containing protein</fullName>
    </recommendedName>
</protein>
<reference evidence="3" key="1">
    <citation type="submission" date="2021-01" db="UniProtKB">
        <authorList>
            <consortium name="EnsemblMetazoa"/>
        </authorList>
    </citation>
    <scope>IDENTIFICATION</scope>
</reference>
<dbReference type="RefSeq" id="XP_066929422.1">
    <property type="nucleotide sequence ID" value="XM_067073321.1"/>
</dbReference>
<dbReference type="AlphaFoldDB" id="A0A7M5UU13"/>
<dbReference type="GO" id="GO:0055037">
    <property type="term" value="C:recycling endosome"/>
    <property type="evidence" value="ECO:0007669"/>
    <property type="project" value="TreeGrafter"/>
</dbReference>
<dbReference type="GeneID" id="136816974"/>
<organism evidence="3 4">
    <name type="scientific">Clytia hemisphaerica</name>
    <dbReference type="NCBI Taxonomy" id="252671"/>
    <lineage>
        <taxon>Eukaryota</taxon>
        <taxon>Metazoa</taxon>
        <taxon>Cnidaria</taxon>
        <taxon>Hydrozoa</taxon>
        <taxon>Hydroidolina</taxon>
        <taxon>Leptothecata</taxon>
        <taxon>Obeliida</taxon>
        <taxon>Clytiidae</taxon>
        <taxon>Clytia</taxon>
    </lineage>
</organism>
<dbReference type="GO" id="GO:0005085">
    <property type="term" value="F:guanyl-nucleotide exchange factor activity"/>
    <property type="evidence" value="ECO:0007669"/>
    <property type="project" value="InterPro"/>
</dbReference>
<accession>A0A7M5UU13</accession>
<evidence type="ECO:0000259" key="2">
    <source>
        <dbReference type="PROSITE" id="PS50211"/>
    </source>
</evidence>
<dbReference type="Proteomes" id="UP000594262">
    <property type="component" value="Unplaced"/>
</dbReference>
<evidence type="ECO:0000256" key="1">
    <source>
        <dbReference type="ARBA" id="ARBA00007159"/>
    </source>
</evidence>
<proteinExistence type="inferred from homology"/>
<name>A0A7M5UU13_9CNID</name>
<dbReference type="InterPro" id="IPR037516">
    <property type="entry name" value="Tripartite_DENN"/>
</dbReference>
<dbReference type="PANTHER" id="PTHR13677">
    <property type="entry name" value="LD41638P"/>
    <property type="match status" value="1"/>
</dbReference>
<dbReference type="InterPro" id="IPR024224">
    <property type="entry name" value="DENND6"/>
</dbReference>
<dbReference type="Pfam" id="PF09794">
    <property type="entry name" value="Avl9"/>
    <property type="match status" value="1"/>
</dbReference>
<dbReference type="EnsemblMetazoa" id="CLYHEMT004187.1">
    <property type="protein sequence ID" value="CLYHEMP004187.1"/>
    <property type="gene ID" value="CLYHEMG004187"/>
</dbReference>
<sequence length="561" mass="64711">MASAFSGHSSQSFDHSSHSALERSQSIPWDSFSSWISCICVVTFDLELGQVIEKVYPEHYTLTETEKSNICYLSFPDSNTGCMGDIQFHFRIRSEKTPRSISRHLDAALKKDFQHYYGCVSFRQVKDSTIKRGYFQKSLVVLSHLPFIDLYLYLAKIIAPEFFENGEVALETVCYQIDRWPCPYPGQSLHLPVMGEVIEVKVPINVSKIKPKPVKKTLPKEIQPSSFFHCGYKAGLFHCFEKVLTHLHLLWELVLLSEPLVVMAPSPGICSASVQSLISLISPLPYVCDYRPYFTIHDSELKEYTGRTHTPPNIILGVTNPFFAKTLQMWPHILRIGEMPSLSMNKKNKKSQESKPGVYTKYKPCLDRDKTLLKQLQKTNPNGSRPIEVQNAIVRNYMTELTQSFMIPLERYIGSLMPLQRSISPWRSPPKLRRFNIEEFIQTLPQYGPQLTSKMKGNWQALYRKFFSSPNFESWFEVKKKEVNQKLEILHLEALSTANLDQFLKSKDEVELVDLYTQMKLKIQKCRSLHISSKVQHDIFLQTQKILAALPPDLQEMIRRS</sequence>
<comment type="similarity">
    <text evidence="1">Belongs to the DENND6 family.</text>
</comment>
<evidence type="ECO:0000313" key="3">
    <source>
        <dbReference type="EnsemblMetazoa" id="CLYHEMP004187.1"/>
    </source>
</evidence>
<evidence type="ECO:0000313" key="4">
    <source>
        <dbReference type="Proteomes" id="UP000594262"/>
    </source>
</evidence>
<keyword evidence="4" id="KW-1185">Reference proteome</keyword>
<dbReference type="PANTHER" id="PTHR13677:SF0">
    <property type="entry name" value="LD41638P"/>
    <property type="match status" value="1"/>
</dbReference>
<feature type="domain" description="UDENN" evidence="2">
    <location>
        <begin position="37"/>
        <end position="477"/>
    </location>
</feature>
<dbReference type="InterPro" id="IPR018307">
    <property type="entry name" value="ABL9/DENND6_dom"/>
</dbReference>
<dbReference type="PROSITE" id="PS50211">
    <property type="entry name" value="DENN"/>
    <property type="match status" value="1"/>
</dbReference>
<dbReference type="RefSeq" id="XP_066929430.1">
    <property type="nucleotide sequence ID" value="XM_067073329.1"/>
</dbReference>
<dbReference type="OrthoDB" id="10265409at2759"/>
<dbReference type="RefSeq" id="XP_066929436.1">
    <property type="nucleotide sequence ID" value="XM_067073335.1"/>
</dbReference>